<keyword evidence="1 5" id="KW-0812">Transmembrane</keyword>
<feature type="transmembrane region" description="Helical" evidence="5">
    <location>
        <begin position="299"/>
        <end position="318"/>
    </location>
</feature>
<name>A0A8E2DR28_9APHY</name>
<keyword evidence="2 5" id="KW-1133">Transmembrane helix</keyword>
<evidence type="ECO:0000256" key="3">
    <source>
        <dbReference type="ARBA" id="ARBA00023136"/>
    </source>
</evidence>
<dbReference type="OrthoDB" id="5393181at2759"/>
<evidence type="ECO:0000313" key="6">
    <source>
        <dbReference type="EMBL" id="OCH94215.1"/>
    </source>
</evidence>
<dbReference type="AlphaFoldDB" id="A0A8E2DR28"/>
<dbReference type="PANTHER" id="PTHR28263:SF1">
    <property type="entry name" value="GOLGI TO ER TRAFFIC PROTEIN 2"/>
    <property type="match status" value="1"/>
</dbReference>
<evidence type="ECO:0000313" key="7">
    <source>
        <dbReference type="Proteomes" id="UP000250043"/>
    </source>
</evidence>
<evidence type="ECO:0000256" key="5">
    <source>
        <dbReference type="SAM" id="Phobius"/>
    </source>
</evidence>
<keyword evidence="3 5" id="KW-0472">Membrane</keyword>
<evidence type="ECO:0000256" key="4">
    <source>
        <dbReference type="SAM" id="MobiDB-lite"/>
    </source>
</evidence>
<feature type="compositionally biased region" description="Basic and acidic residues" evidence="4">
    <location>
        <begin position="30"/>
        <end position="42"/>
    </location>
</feature>
<dbReference type="InterPro" id="IPR028143">
    <property type="entry name" value="Get2/sif1"/>
</dbReference>
<keyword evidence="7" id="KW-1185">Reference proteome</keyword>
<gene>
    <name evidence="6" type="ORF">OBBRIDRAFT_789551</name>
</gene>
<evidence type="ECO:0000256" key="1">
    <source>
        <dbReference type="ARBA" id="ARBA00022692"/>
    </source>
</evidence>
<evidence type="ECO:0008006" key="8">
    <source>
        <dbReference type="Google" id="ProtNLM"/>
    </source>
</evidence>
<organism evidence="6 7">
    <name type="scientific">Obba rivulosa</name>
    <dbReference type="NCBI Taxonomy" id="1052685"/>
    <lineage>
        <taxon>Eukaryota</taxon>
        <taxon>Fungi</taxon>
        <taxon>Dikarya</taxon>
        <taxon>Basidiomycota</taxon>
        <taxon>Agaricomycotina</taxon>
        <taxon>Agaricomycetes</taxon>
        <taxon>Polyporales</taxon>
        <taxon>Gelatoporiaceae</taxon>
        <taxon>Obba</taxon>
    </lineage>
</organism>
<reference evidence="6 7" key="1">
    <citation type="submission" date="2016-07" db="EMBL/GenBank/DDBJ databases">
        <title>Draft genome of the white-rot fungus Obba rivulosa 3A-2.</title>
        <authorList>
            <consortium name="DOE Joint Genome Institute"/>
            <person name="Miettinen O."/>
            <person name="Riley R."/>
            <person name="Acob R."/>
            <person name="Barry K."/>
            <person name="Cullen D."/>
            <person name="De Vries R."/>
            <person name="Hainaut M."/>
            <person name="Hatakka A."/>
            <person name="Henrissat B."/>
            <person name="Hilden K."/>
            <person name="Kuo R."/>
            <person name="Labutti K."/>
            <person name="Lipzen A."/>
            <person name="Makela M.R."/>
            <person name="Sandor L."/>
            <person name="Spatafora J.W."/>
            <person name="Grigoriev I.V."/>
            <person name="Hibbett D.S."/>
        </authorList>
    </citation>
    <scope>NUCLEOTIDE SEQUENCE [LARGE SCALE GENOMIC DNA]</scope>
    <source>
        <strain evidence="6 7">3A-2</strain>
    </source>
</reference>
<feature type="region of interest" description="Disordered" evidence="4">
    <location>
        <begin position="1"/>
        <end position="89"/>
    </location>
</feature>
<dbReference type="PANTHER" id="PTHR28263">
    <property type="entry name" value="GOLGI TO ER TRAFFIC PROTEIN 2"/>
    <property type="match status" value="1"/>
</dbReference>
<feature type="transmembrane region" description="Helical" evidence="5">
    <location>
        <begin position="231"/>
        <end position="249"/>
    </location>
</feature>
<dbReference type="GO" id="GO:0006890">
    <property type="term" value="P:retrograde vesicle-mediated transport, Golgi to endoplasmic reticulum"/>
    <property type="evidence" value="ECO:0007669"/>
    <property type="project" value="TreeGrafter"/>
</dbReference>
<protein>
    <recommendedName>
        <fullName evidence="8">Transmembrane protein</fullName>
    </recommendedName>
</protein>
<proteinExistence type="predicted"/>
<accession>A0A8E2DR28</accession>
<evidence type="ECO:0000256" key="2">
    <source>
        <dbReference type="ARBA" id="ARBA00022989"/>
    </source>
</evidence>
<feature type="transmembrane region" description="Helical" evidence="5">
    <location>
        <begin position="177"/>
        <end position="195"/>
    </location>
</feature>
<dbReference type="Proteomes" id="UP000250043">
    <property type="component" value="Unassembled WGS sequence"/>
</dbReference>
<sequence length="319" mass="34280">MSAAARAEARKKAILARGGDRLAKLTSSARGEDGSAYLHDDPPLASLPGRTGISKFVGEETDMPTPPAATSSGAPPPAPGSGLGMPDPSAWTEEQQMQFMNALLAGGPRATPLPGLPGISAALETPDETPSSSDDPLAALMASMSQPGMPGMEGFMPPGPALGKQVATRPRTQLQKLAPLIHLVAAWALLAYFVIWREPEVYTALTHTVDNSDLFWKRWADLAWRAPDETWGVRAVPFFWAFTTLALVLHSWRIFTGMDTVQMPMLLSFALPYLPPPLPSLIRNGFQYLRIGSIFLDDMAALLVGIGLLIWIAGWITGR</sequence>
<dbReference type="EMBL" id="KV722346">
    <property type="protein sequence ID" value="OCH94215.1"/>
    <property type="molecule type" value="Genomic_DNA"/>
</dbReference>